<dbReference type="InterPro" id="IPR006311">
    <property type="entry name" value="TAT_signal"/>
</dbReference>
<sequence>MRRPRLTRRSFFKTAAAGTAVAAAVGVLAGCTHASDEDASDPVVVDEDSAEDILDTFEATGESLTAESTWTLPLGNVLHPAEGTWIPVTTAGSSATPMVKGSALSLASGELVEVVAAPMGQSTTTVIYDVRCSDSVYAWVELNLSTRAWVLYASSFSGGALTGDTSTLWEGGSDYDPAPFAVSGDKVIWQVQPSANGSRTTESSHCYVWHAGGSEAQAVVESPGRFATAPTLAGDNVVLTPRVRADEGVYYGVTAYALSDDLATRVDQLVMPQSVRPFRATRVGERFLVSVEASYSAGGLLGQMGTYMGTSSGGFFRLNREPSECGCGAGDVIVIKILQSNSAYVVLDLANRTYSGIPSADRVVDYGEFPARVGDGCDLFVTFSTVKDADTGYPASVTVRTFRL</sequence>
<keyword evidence="1" id="KW-0732">Signal</keyword>
<organism evidence="2 3">
    <name type="scientific">Olsenella profusa</name>
    <dbReference type="NCBI Taxonomy" id="138595"/>
    <lineage>
        <taxon>Bacteria</taxon>
        <taxon>Bacillati</taxon>
        <taxon>Actinomycetota</taxon>
        <taxon>Coriobacteriia</taxon>
        <taxon>Coriobacteriales</taxon>
        <taxon>Atopobiaceae</taxon>
        <taxon>Olsenella</taxon>
    </lineage>
</organism>
<feature type="chain" id="PRO_5045480825" evidence="1">
    <location>
        <begin position="35"/>
        <end position="404"/>
    </location>
</feature>
<evidence type="ECO:0000256" key="1">
    <source>
        <dbReference type="SAM" id="SignalP"/>
    </source>
</evidence>
<dbReference type="PROSITE" id="PS51318">
    <property type="entry name" value="TAT"/>
    <property type="match status" value="1"/>
</dbReference>
<proteinExistence type="predicted"/>
<name>A0ABS2F1K3_9ACTN</name>
<reference evidence="2 3" key="1">
    <citation type="journal article" date="2021" name="Sci. Rep.">
        <title>The distribution of antibiotic resistance genes in chicken gut microbiota commensals.</title>
        <authorList>
            <person name="Juricova H."/>
            <person name="Matiasovicova J."/>
            <person name="Kubasova T."/>
            <person name="Cejkova D."/>
            <person name="Rychlik I."/>
        </authorList>
    </citation>
    <scope>NUCLEOTIDE SEQUENCE [LARGE SCALE GENOMIC DNA]</scope>
    <source>
        <strain evidence="2 3">An794</strain>
    </source>
</reference>
<protein>
    <submittedName>
        <fullName evidence="2">Tat pathway signal protein</fullName>
    </submittedName>
</protein>
<gene>
    <name evidence="2" type="ORF">H9X80_02515</name>
</gene>
<evidence type="ECO:0000313" key="3">
    <source>
        <dbReference type="Proteomes" id="UP000712527"/>
    </source>
</evidence>
<dbReference type="Proteomes" id="UP000712527">
    <property type="component" value="Unassembled WGS sequence"/>
</dbReference>
<dbReference type="PROSITE" id="PS51257">
    <property type="entry name" value="PROKAR_LIPOPROTEIN"/>
    <property type="match status" value="1"/>
</dbReference>
<accession>A0ABS2F1K3</accession>
<dbReference type="EMBL" id="JACSNQ010000003">
    <property type="protein sequence ID" value="MBM6774424.1"/>
    <property type="molecule type" value="Genomic_DNA"/>
</dbReference>
<comment type="caution">
    <text evidence="2">The sequence shown here is derived from an EMBL/GenBank/DDBJ whole genome shotgun (WGS) entry which is preliminary data.</text>
</comment>
<keyword evidence="3" id="KW-1185">Reference proteome</keyword>
<feature type="signal peptide" evidence="1">
    <location>
        <begin position="1"/>
        <end position="34"/>
    </location>
</feature>
<evidence type="ECO:0000313" key="2">
    <source>
        <dbReference type="EMBL" id="MBM6774424.1"/>
    </source>
</evidence>
<dbReference type="RefSeq" id="WP_204792785.1">
    <property type="nucleotide sequence ID" value="NZ_JACSNQ010000003.1"/>
</dbReference>